<protein>
    <submittedName>
        <fullName evidence="1">Uncharacterized protein</fullName>
    </submittedName>
</protein>
<organism evidence="1 2">
    <name type="scientific">Paenibacillus chartarius</name>
    <dbReference type="NCBI Taxonomy" id="747481"/>
    <lineage>
        <taxon>Bacteria</taxon>
        <taxon>Bacillati</taxon>
        <taxon>Bacillota</taxon>
        <taxon>Bacilli</taxon>
        <taxon>Bacillales</taxon>
        <taxon>Paenibacillaceae</taxon>
        <taxon>Paenibacillus</taxon>
    </lineage>
</organism>
<dbReference type="RefSeq" id="WP_377472824.1">
    <property type="nucleotide sequence ID" value="NZ_JBHLWN010000091.1"/>
</dbReference>
<evidence type="ECO:0000313" key="2">
    <source>
        <dbReference type="Proteomes" id="UP001589776"/>
    </source>
</evidence>
<keyword evidence="2" id="KW-1185">Reference proteome</keyword>
<gene>
    <name evidence="1" type="ORF">ACFFK0_23555</name>
</gene>
<reference evidence="1 2" key="1">
    <citation type="submission" date="2024-09" db="EMBL/GenBank/DDBJ databases">
        <authorList>
            <person name="Sun Q."/>
            <person name="Mori K."/>
        </authorList>
    </citation>
    <scope>NUCLEOTIDE SEQUENCE [LARGE SCALE GENOMIC DNA]</scope>
    <source>
        <strain evidence="1 2">CCM 7759</strain>
    </source>
</reference>
<accession>A0ABV6DRU8</accession>
<comment type="caution">
    <text evidence="1">The sequence shown here is derived from an EMBL/GenBank/DDBJ whole genome shotgun (WGS) entry which is preliminary data.</text>
</comment>
<name>A0ABV6DRU8_9BACL</name>
<sequence>MSSIREAKFIDMKERNDEKFVDIDVWLTGREEPLRTVFKWNDGRPELETVYALDTSVALDWFENNLHKAYVDLTAEMFDNGRGELGLGSREDFTEEVLAQPDVRHALMPYLQPGRNSTVDEVAFLTTEGELKEHSRH</sequence>
<evidence type="ECO:0000313" key="1">
    <source>
        <dbReference type="EMBL" id="MFC0215376.1"/>
    </source>
</evidence>
<dbReference type="Proteomes" id="UP001589776">
    <property type="component" value="Unassembled WGS sequence"/>
</dbReference>
<proteinExistence type="predicted"/>
<dbReference type="EMBL" id="JBHLWN010000091">
    <property type="protein sequence ID" value="MFC0215376.1"/>
    <property type="molecule type" value="Genomic_DNA"/>
</dbReference>